<evidence type="ECO:0000313" key="1">
    <source>
        <dbReference type="EMBL" id="WMV59363.1"/>
    </source>
</evidence>
<organism evidence="1 2">
    <name type="scientific">Solanum verrucosum</name>
    <dbReference type="NCBI Taxonomy" id="315347"/>
    <lineage>
        <taxon>Eukaryota</taxon>
        <taxon>Viridiplantae</taxon>
        <taxon>Streptophyta</taxon>
        <taxon>Embryophyta</taxon>
        <taxon>Tracheophyta</taxon>
        <taxon>Spermatophyta</taxon>
        <taxon>Magnoliopsida</taxon>
        <taxon>eudicotyledons</taxon>
        <taxon>Gunneridae</taxon>
        <taxon>Pentapetalae</taxon>
        <taxon>asterids</taxon>
        <taxon>lamiids</taxon>
        <taxon>Solanales</taxon>
        <taxon>Solanaceae</taxon>
        <taxon>Solanoideae</taxon>
        <taxon>Solaneae</taxon>
        <taxon>Solanum</taxon>
    </lineage>
</organism>
<reference evidence="1" key="1">
    <citation type="submission" date="2023-08" db="EMBL/GenBank/DDBJ databases">
        <title>A de novo genome assembly of Solanum verrucosum Schlechtendal, a Mexican diploid species geographically isolated from the other diploid A-genome species in potato relatives.</title>
        <authorList>
            <person name="Hosaka K."/>
        </authorList>
    </citation>
    <scope>NUCLEOTIDE SEQUENCE</scope>
    <source>
        <tissue evidence="1">Young leaves</tissue>
    </source>
</reference>
<sequence length="401" mass="45460">MFNEMSTKVFTKEVEGTSSASRLVAALVPEPSVVTKDPVFTKMSYTIVNPNFHDPNVSVHDEEHSTLVGSKVYDTSICGNDSLQPEVTIQVLDESSHDIKFGEVRSIAPRVSPLVPFDGPKVVRLNEHHEQDISTRYVGVNSLSSVSPKWKTDLETFVDWYLADFFMEPVGNENLYLNILTSSMHTVKICPDTENGKSTRAFNSQNILSQFSLVPSVDIFLITIPVIAIDHCVWDPRICFEFMALTDFTDNTKEVLLLGCTGKFFLNADSHSMSRVWDPVQPWCLHCFVSNGYLGASSLYFFLLIGHGYDKRNFVVSPLDNWELHLYIYFCSLEKLQDFSYHSDVQLEVSDAATINIAWYEALDFAHKGLAGTCHHLHFMHLEVTVTTLDYQRLCWQDLLT</sequence>
<evidence type="ECO:0000313" key="2">
    <source>
        <dbReference type="Proteomes" id="UP001234989"/>
    </source>
</evidence>
<dbReference type="Proteomes" id="UP001234989">
    <property type="component" value="Chromosome 12"/>
</dbReference>
<keyword evidence="2" id="KW-1185">Reference proteome</keyword>
<dbReference type="EMBL" id="CP133623">
    <property type="protein sequence ID" value="WMV59363.1"/>
    <property type="molecule type" value="Genomic_DNA"/>
</dbReference>
<accession>A0AAF0V5M8</accession>
<gene>
    <name evidence="1" type="ORF">MTR67_052748</name>
</gene>
<proteinExistence type="predicted"/>
<protein>
    <submittedName>
        <fullName evidence="1">Uncharacterized protein</fullName>
    </submittedName>
</protein>
<dbReference type="AlphaFoldDB" id="A0AAF0V5M8"/>
<name>A0AAF0V5M8_SOLVR</name>